<evidence type="ECO:0000256" key="6">
    <source>
        <dbReference type="ARBA" id="ARBA00023284"/>
    </source>
</evidence>
<dbReference type="InterPro" id="IPR009094">
    <property type="entry name" value="DiS-bond_isomerase_DsbC/G_N_sf"/>
</dbReference>
<dbReference type="CDD" id="cd03020">
    <property type="entry name" value="DsbA_DsbC_DsbG"/>
    <property type="match status" value="1"/>
</dbReference>
<dbReference type="PANTHER" id="PTHR35272">
    <property type="entry name" value="THIOL:DISULFIDE INTERCHANGE PROTEIN DSBC-RELATED"/>
    <property type="match status" value="1"/>
</dbReference>
<keyword evidence="4 7" id="KW-0574">Periplasm</keyword>
<evidence type="ECO:0000259" key="9">
    <source>
        <dbReference type="Pfam" id="PF10411"/>
    </source>
</evidence>
<dbReference type="InterPro" id="IPR012336">
    <property type="entry name" value="Thioredoxin-like_fold"/>
</dbReference>
<evidence type="ECO:0000256" key="1">
    <source>
        <dbReference type="ARBA" id="ARBA00004418"/>
    </source>
</evidence>
<dbReference type="RefSeq" id="WP_085416990.1">
    <property type="nucleotide sequence ID" value="NZ_CAUJPY010000019.1"/>
</dbReference>
<accession>A0A448D589</accession>
<feature type="chain" id="PRO_5018811537" description="Thiol:disulfide interchange protein" evidence="7">
    <location>
        <begin position="24"/>
        <end position="268"/>
    </location>
</feature>
<evidence type="ECO:0000256" key="7">
    <source>
        <dbReference type="RuleBase" id="RU364038"/>
    </source>
</evidence>
<dbReference type="PANTHER" id="PTHR35272:SF3">
    <property type="entry name" value="THIOL:DISULFIDE INTERCHANGE PROTEIN DSBC"/>
    <property type="match status" value="1"/>
</dbReference>
<dbReference type="InterPro" id="IPR033954">
    <property type="entry name" value="DiS-bond_Isoase_DsbC/G"/>
</dbReference>
<name>A0A448D589_9NEIS</name>
<dbReference type="STRING" id="493.BWD07_08405"/>
<evidence type="ECO:0000313" key="12">
    <source>
        <dbReference type="Proteomes" id="UP000279284"/>
    </source>
</evidence>
<dbReference type="EMBL" id="LR134313">
    <property type="protein sequence ID" value="VEE99156.1"/>
    <property type="molecule type" value="Genomic_DNA"/>
</dbReference>
<evidence type="ECO:0000313" key="11">
    <source>
        <dbReference type="EMBL" id="VEE99156.1"/>
    </source>
</evidence>
<evidence type="ECO:0000256" key="8">
    <source>
        <dbReference type="SAM" id="MobiDB-lite"/>
    </source>
</evidence>
<dbReference type="Gene3D" id="3.40.30.10">
    <property type="entry name" value="Glutaredoxin"/>
    <property type="match status" value="1"/>
</dbReference>
<comment type="function">
    <text evidence="7">Required for disulfide bond formation in some periplasmic proteins. Acts by transferring its disulfide bond to other proteins and is reduced in the process.</text>
</comment>
<keyword evidence="12" id="KW-1185">Reference proteome</keyword>
<evidence type="ECO:0000256" key="2">
    <source>
        <dbReference type="ARBA" id="ARBA00009813"/>
    </source>
</evidence>
<dbReference type="InterPro" id="IPR051470">
    <property type="entry name" value="Thiol:disulfide_interchange"/>
</dbReference>
<feature type="signal peptide" evidence="7">
    <location>
        <begin position="1"/>
        <end position="23"/>
    </location>
</feature>
<protein>
    <recommendedName>
        <fullName evidence="7">Thiol:disulfide interchange protein</fullName>
    </recommendedName>
</protein>
<dbReference type="Pfam" id="PF10411">
    <property type="entry name" value="DsbC_N"/>
    <property type="match status" value="1"/>
</dbReference>
<keyword evidence="3 7" id="KW-0732">Signal</keyword>
<feature type="region of interest" description="Disordered" evidence="8">
    <location>
        <begin position="24"/>
        <end position="47"/>
    </location>
</feature>
<keyword evidence="5" id="KW-1015">Disulfide bond</keyword>
<proteinExistence type="inferred from homology"/>
<comment type="similarity">
    <text evidence="2 7">Belongs to the thioredoxin family. DsbC subfamily.</text>
</comment>
<evidence type="ECO:0000256" key="3">
    <source>
        <dbReference type="ARBA" id="ARBA00022729"/>
    </source>
</evidence>
<dbReference type="InterPro" id="IPR036249">
    <property type="entry name" value="Thioredoxin-like_sf"/>
</dbReference>
<dbReference type="Pfam" id="PF13098">
    <property type="entry name" value="Thioredoxin_2"/>
    <property type="match status" value="1"/>
</dbReference>
<evidence type="ECO:0000259" key="10">
    <source>
        <dbReference type="Pfam" id="PF13098"/>
    </source>
</evidence>
<gene>
    <name evidence="11" type="primary">dsbC</name>
    <name evidence="11" type="ORF">NCTC10296_00194</name>
</gene>
<dbReference type="SUPFAM" id="SSF52833">
    <property type="entry name" value="Thioredoxin-like"/>
    <property type="match status" value="1"/>
</dbReference>
<evidence type="ECO:0000256" key="4">
    <source>
        <dbReference type="ARBA" id="ARBA00022764"/>
    </source>
</evidence>
<dbReference type="OrthoDB" id="12976at2"/>
<organism evidence="11 12">
    <name type="scientific">Neisseria canis</name>
    <dbReference type="NCBI Taxonomy" id="493"/>
    <lineage>
        <taxon>Bacteria</taxon>
        <taxon>Pseudomonadati</taxon>
        <taxon>Pseudomonadota</taxon>
        <taxon>Betaproteobacteria</taxon>
        <taxon>Neisseriales</taxon>
        <taxon>Neisseriaceae</taxon>
        <taxon>Neisseria</taxon>
    </lineage>
</organism>
<dbReference type="AlphaFoldDB" id="A0A448D589"/>
<feature type="domain" description="Disulphide bond isomerase DsbC/G N-terminal" evidence="9">
    <location>
        <begin position="49"/>
        <end position="116"/>
    </location>
</feature>
<feature type="domain" description="Thioredoxin-like fold" evidence="10">
    <location>
        <begin position="140"/>
        <end position="262"/>
    </location>
</feature>
<dbReference type="SUPFAM" id="SSF54423">
    <property type="entry name" value="DsbC/DsbG N-terminal domain-like"/>
    <property type="match status" value="1"/>
</dbReference>
<dbReference type="KEGG" id="nci:NCTC10296_00194"/>
<dbReference type="GO" id="GO:0042597">
    <property type="term" value="C:periplasmic space"/>
    <property type="evidence" value="ECO:0007669"/>
    <property type="project" value="UniProtKB-SubCell"/>
</dbReference>
<evidence type="ECO:0000256" key="5">
    <source>
        <dbReference type="ARBA" id="ARBA00023157"/>
    </source>
</evidence>
<dbReference type="Gene3D" id="3.10.450.70">
    <property type="entry name" value="Disulphide bond isomerase, DsbC/G, N-terminal"/>
    <property type="match status" value="1"/>
</dbReference>
<comment type="subcellular location">
    <subcellularLocation>
        <location evidence="1 7">Periplasm</location>
    </subcellularLocation>
</comment>
<dbReference type="InterPro" id="IPR018950">
    <property type="entry name" value="DiS-bond_isomerase_DsbC/G_N"/>
</dbReference>
<dbReference type="Proteomes" id="UP000279284">
    <property type="component" value="Chromosome"/>
</dbReference>
<feature type="compositionally biased region" description="Polar residues" evidence="8">
    <location>
        <begin position="24"/>
        <end position="37"/>
    </location>
</feature>
<reference evidence="11 12" key="1">
    <citation type="submission" date="2018-12" db="EMBL/GenBank/DDBJ databases">
        <authorList>
            <consortium name="Pathogen Informatics"/>
        </authorList>
    </citation>
    <scope>NUCLEOTIDE SEQUENCE [LARGE SCALE GENOMIC DNA]</scope>
    <source>
        <strain evidence="11 12">NCTC10296</strain>
    </source>
</reference>
<sequence>MNLSKTLLSIAFLPLIACSQPTASNPNKAAGSPQKSASKPAIKSDVPEATAKTISSKLEQAYGQQKLKVQSIQASPVAGLFEVVVSGNQIVYTDADADYMFVGDLIDIKSRKSLTEERSADISRVDFASLPLEMAIKEVRGNGKLKVAVFSDPDCPFCKRLEKEFGQMNDITIYNFMMPIASLHPQAHQKSVQIWCQKDRTAAWANWMRKGEMPPAVAECDNPVEETTSLGEQLGFTGTPAVIFPNGKVQAGYSPKAQLEQAIRSNQK</sequence>
<keyword evidence="6 7" id="KW-0676">Redox-active center</keyword>